<keyword evidence="3" id="KW-1185">Reference proteome</keyword>
<comment type="caution">
    <text evidence="2">The sequence shown here is derived from an EMBL/GenBank/DDBJ whole genome shotgun (WGS) entry which is preliminary data.</text>
</comment>
<proteinExistence type="predicted"/>
<feature type="transmembrane region" description="Helical" evidence="1">
    <location>
        <begin position="102"/>
        <end position="122"/>
    </location>
</feature>
<feature type="transmembrane region" description="Helical" evidence="1">
    <location>
        <begin position="28"/>
        <end position="46"/>
    </location>
</feature>
<dbReference type="AlphaFoldDB" id="A0A939TJ57"/>
<gene>
    <name evidence="2" type="ORF">J4H85_02570</name>
</gene>
<evidence type="ECO:0000313" key="2">
    <source>
        <dbReference type="EMBL" id="MBO2988886.1"/>
    </source>
</evidence>
<protein>
    <submittedName>
        <fullName evidence="2">Uncharacterized protein</fullName>
    </submittedName>
</protein>
<evidence type="ECO:0000313" key="3">
    <source>
        <dbReference type="Proteomes" id="UP000668403"/>
    </source>
</evidence>
<dbReference type="Proteomes" id="UP000668403">
    <property type="component" value="Unassembled WGS sequence"/>
</dbReference>
<reference evidence="2" key="1">
    <citation type="submission" date="2021-03" db="EMBL/GenBank/DDBJ databases">
        <title>Leucobacter chromiisoli sp. nov., isolated from chromium-containing soil of chemical plant.</title>
        <authorList>
            <person name="Xu Z."/>
        </authorList>
    </citation>
    <scope>NUCLEOTIDE SEQUENCE</scope>
    <source>
        <strain evidence="2">K 70/01</strain>
    </source>
</reference>
<sequence>MLYIYAWAARLGVKMQERAMGAPSRRGFAVLFGLECVMTVVFAVALAIVGAWWAVAVMIGGGVAGWATTRFLGAVPQWVRVVVICAVVAGLIALGVYAQPVIAVGIATMFAYFAGWFLTFLISPVRAQRWRQATAGRARYPESR</sequence>
<feature type="transmembrane region" description="Helical" evidence="1">
    <location>
        <begin position="52"/>
        <end position="71"/>
    </location>
</feature>
<keyword evidence="1" id="KW-0472">Membrane</keyword>
<organism evidence="2 3">
    <name type="scientific">Leucobacter tardus</name>
    <dbReference type="NCBI Taxonomy" id="501483"/>
    <lineage>
        <taxon>Bacteria</taxon>
        <taxon>Bacillati</taxon>
        <taxon>Actinomycetota</taxon>
        <taxon>Actinomycetes</taxon>
        <taxon>Micrococcales</taxon>
        <taxon>Microbacteriaceae</taxon>
        <taxon>Leucobacter</taxon>
    </lineage>
</organism>
<evidence type="ECO:0000256" key="1">
    <source>
        <dbReference type="SAM" id="Phobius"/>
    </source>
</evidence>
<keyword evidence="1" id="KW-0812">Transmembrane</keyword>
<feature type="transmembrane region" description="Helical" evidence="1">
    <location>
        <begin position="78"/>
        <end position="96"/>
    </location>
</feature>
<keyword evidence="1" id="KW-1133">Transmembrane helix</keyword>
<name>A0A939TJ57_9MICO</name>
<accession>A0A939TJ57</accession>
<dbReference type="EMBL" id="JAGFBF010000001">
    <property type="protein sequence ID" value="MBO2988886.1"/>
    <property type="molecule type" value="Genomic_DNA"/>
</dbReference>
<dbReference type="RefSeq" id="WP_208236601.1">
    <property type="nucleotide sequence ID" value="NZ_BAAAQU010000001.1"/>
</dbReference>